<dbReference type="GO" id="GO:0015344">
    <property type="term" value="F:siderophore uptake transmembrane transporter activity"/>
    <property type="evidence" value="ECO:0007669"/>
    <property type="project" value="TreeGrafter"/>
</dbReference>
<reference evidence="16 17" key="1">
    <citation type="journal article" date="2018" name="Environ. Microbiol.">
        <title>Genomes of ubiquitous marine and hypersaline Hydrogenovibrio, Thiomicrorhabdus and Thiomicrospira spp. encode a diversity of mechanisms to sustain chemolithoautotrophy in heterogeneous environments.</title>
        <authorList>
            <person name="Scott K.M."/>
            <person name="Williams J."/>
            <person name="Porter C.M.B."/>
            <person name="Russel S."/>
            <person name="Harmer T.L."/>
            <person name="Paul J.H."/>
            <person name="Antonen K.M."/>
            <person name="Bridges M.K."/>
            <person name="Camper G.J."/>
            <person name="Campla C.K."/>
            <person name="Casella L.G."/>
            <person name="Chase E."/>
            <person name="Conrad J.W."/>
            <person name="Cruz M.C."/>
            <person name="Dunlap D.S."/>
            <person name="Duran L."/>
            <person name="Fahsbender E.M."/>
            <person name="Goldsmith D.B."/>
            <person name="Keeley R.F."/>
            <person name="Kondoff M.R."/>
            <person name="Kussy B.I."/>
            <person name="Lane M.K."/>
            <person name="Lawler S."/>
            <person name="Leigh B.A."/>
            <person name="Lewis C."/>
            <person name="Lostal L.M."/>
            <person name="Marking D."/>
            <person name="Mancera P.A."/>
            <person name="McClenthan E.C."/>
            <person name="McIntyre E.A."/>
            <person name="Mine J.A."/>
            <person name="Modi S."/>
            <person name="Moore B.D."/>
            <person name="Morgan W.A."/>
            <person name="Nelson K.M."/>
            <person name="Nguyen K.N."/>
            <person name="Ogburn N."/>
            <person name="Parrino D.G."/>
            <person name="Pedapudi A.D."/>
            <person name="Pelham R.P."/>
            <person name="Preece A.M."/>
            <person name="Rampersad E.A."/>
            <person name="Richardson J.C."/>
            <person name="Rodgers C.M."/>
            <person name="Schaffer B.L."/>
            <person name="Sheridan N.E."/>
            <person name="Solone M.R."/>
            <person name="Staley Z.R."/>
            <person name="Tabuchi M."/>
            <person name="Waide R.J."/>
            <person name="Wanjugi P.W."/>
            <person name="Young S."/>
            <person name="Clum A."/>
            <person name="Daum C."/>
            <person name="Huntemann M."/>
            <person name="Ivanova N."/>
            <person name="Kyrpides N."/>
            <person name="Mikhailova N."/>
            <person name="Palaniappan K."/>
            <person name="Pillay M."/>
            <person name="Reddy T.B.K."/>
            <person name="Shapiro N."/>
            <person name="Stamatis D."/>
            <person name="Varghese N."/>
            <person name="Woyke T."/>
            <person name="Boden R."/>
            <person name="Freyermuth S.K."/>
            <person name="Kerfeld C.A."/>
        </authorList>
    </citation>
    <scope>NUCLEOTIDE SEQUENCE [LARGE SCALE GENOMIC DNA]</scope>
    <source>
        <strain evidence="16 17">JR-2</strain>
    </source>
</reference>
<dbReference type="PANTHER" id="PTHR30069:SF29">
    <property type="entry name" value="HEMOGLOBIN AND HEMOGLOBIN-HAPTOGLOBIN-BINDING PROTEIN 1-RELATED"/>
    <property type="match status" value="1"/>
</dbReference>
<feature type="signal peptide" evidence="13">
    <location>
        <begin position="1"/>
        <end position="38"/>
    </location>
</feature>
<evidence type="ECO:0000256" key="8">
    <source>
        <dbReference type="ARBA" id="ARBA00023136"/>
    </source>
</evidence>
<evidence type="ECO:0000256" key="1">
    <source>
        <dbReference type="ARBA" id="ARBA00004571"/>
    </source>
</evidence>
<keyword evidence="5 11" id="KW-0812">Transmembrane</keyword>
<dbReference type="InterPro" id="IPR036942">
    <property type="entry name" value="Beta-barrel_TonB_sf"/>
</dbReference>
<comment type="subcellular location">
    <subcellularLocation>
        <location evidence="1 11">Cell outer membrane</location>
        <topology evidence="1 11">Multi-pass membrane protein</topology>
    </subcellularLocation>
</comment>
<evidence type="ECO:0000256" key="2">
    <source>
        <dbReference type="ARBA" id="ARBA00008143"/>
    </source>
</evidence>
<dbReference type="Gene3D" id="2.40.170.20">
    <property type="entry name" value="TonB-dependent receptor, beta-barrel domain"/>
    <property type="match status" value="1"/>
</dbReference>
<dbReference type="PROSITE" id="PS52016">
    <property type="entry name" value="TONB_DEPENDENT_REC_3"/>
    <property type="match status" value="1"/>
</dbReference>
<keyword evidence="9 16" id="KW-0675">Receptor</keyword>
<comment type="similarity">
    <text evidence="2">Belongs to the TonB-dependent receptor family. Hemoglobin/haptoglobin binding protein subfamily.</text>
</comment>
<evidence type="ECO:0000259" key="14">
    <source>
        <dbReference type="Pfam" id="PF00593"/>
    </source>
</evidence>
<evidence type="ECO:0000256" key="9">
    <source>
        <dbReference type="ARBA" id="ARBA00023170"/>
    </source>
</evidence>
<dbReference type="Proteomes" id="UP000285478">
    <property type="component" value="Chromosome"/>
</dbReference>
<feature type="domain" description="TonB-dependent receptor plug" evidence="15">
    <location>
        <begin position="64"/>
        <end position="169"/>
    </location>
</feature>
<feature type="chain" id="PRO_5019415031" evidence="13">
    <location>
        <begin position="39"/>
        <end position="674"/>
    </location>
</feature>
<evidence type="ECO:0000256" key="13">
    <source>
        <dbReference type="SAM" id="SignalP"/>
    </source>
</evidence>
<name>A0A451G4J1_9GAMM</name>
<dbReference type="CDD" id="cd01347">
    <property type="entry name" value="ligand_gated_channel"/>
    <property type="match status" value="1"/>
</dbReference>
<accession>A0A451G4J1</accession>
<dbReference type="Pfam" id="PF07715">
    <property type="entry name" value="Plug"/>
    <property type="match status" value="1"/>
</dbReference>
<gene>
    <name evidence="16" type="ORF">EPV75_01240</name>
</gene>
<evidence type="ECO:0000256" key="7">
    <source>
        <dbReference type="ARBA" id="ARBA00023077"/>
    </source>
</evidence>
<keyword evidence="6 13" id="KW-0732">Signal</keyword>
<evidence type="ECO:0000256" key="5">
    <source>
        <dbReference type="ARBA" id="ARBA00022692"/>
    </source>
</evidence>
<evidence type="ECO:0000259" key="15">
    <source>
        <dbReference type="Pfam" id="PF07715"/>
    </source>
</evidence>
<dbReference type="SUPFAM" id="SSF56935">
    <property type="entry name" value="Porins"/>
    <property type="match status" value="1"/>
</dbReference>
<evidence type="ECO:0000313" key="16">
    <source>
        <dbReference type="EMBL" id="QAB14392.1"/>
    </source>
</evidence>
<proteinExistence type="inferred from homology"/>
<evidence type="ECO:0000256" key="12">
    <source>
        <dbReference type="RuleBase" id="RU003357"/>
    </source>
</evidence>
<evidence type="ECO:0000256" key="4">
    <source>
        <dbReference type="ARBA" id="ARBA00022452"/>
    </source>
</evidence>
<dbReference type="KEGG" id="htr:EPV75_01240"/>
<evidence type="ECO:0000313" key="17">
    <source>
        <dbReference type="Proteomes" id="UP000285478"/>
    </source>
</evidence>
<dbReference type="Pfam" id="PF00593">
    <property type="entry name" value="TonB_dep_Rec_b-barrel"/>
    <property type="match status" value="1"/>
</dbReference>
<feature type="domain" description="TonB-dependent receptor-like beta-barrel" evidence="14">
    <location>
        <begin position="237"/>
        <end position="644"/>
    </location>
</feature>
<keyword evidence="3 11" id="KW-0813">Transport</keyword>
<dbReference type="GO" id="GO:0044718">
    <property type="term" value="P:siderophore transmembrane transport"/>
    <property type="evidence" value="ECO:0007669"/>
    <property type="project" value="TreeGrafter"/>
</dbReference>
<keyword evidence="4 11" id="KW-1134">Transmembrane beta strand</keyword>
<dbReference type="PANTHER" id="PTHR30069">
    <property type="entry name" value="TONB-DEPENDENT OUTER MEMBRANE RECEPTOR"/>
    <property type="match status" value="1"/>
</dbReference>
<dbReference type="EMBL" id="CP035033">
    <property type="protein sequence ID" value="QAB14392.1"/>
    <property type="molecule type" value="Genomic_DNA"/>
</dbReference>
<evidence type="ECO:0000256" key="11">
    <source>
        <dbReference type="PROSITE-ProRule" id="PRU01360"/>
    </source>
</evidence>
<organism evidence="16 17">
    <name type="scientific">Hydrogenovibrio thermophilus</name>
    <dbReference type="NCBI Taxonomy" id="265883"/>
    <lineage>
        <taxon>Bacteria</taxon>
        <taxon>Pseudomonadati</taxon>
        <taxon>Pseudomonadota</taxon>
        <taxon>Gammaproteobacteria</taxon>
        <taxon>Thiotrichales</taxon>
        <taxon>Piscirickettsiaceae</taxon>
        <taxon>Hydrogenovibrio</taxon>
    </lineage>
</organism>
<evidence type="ECO:0000256" key="3">
    <source>
        <dbReference type="ARBA" id="ARBA00022448"/>
    </source>
</evidence>
<evidence type="ECO:0000256" key="10">
    <source>
        <dbReference type="ARBA" id="ARBA00023237"/>
    </source>
</evidence>
<dbReference type="AlphaFoldDB" id="A0A451G4J1"/>
<keyword evidence="10 11" id="KW-0998">Cell outer membrane</keyword>
<dbReference type="InterPro" id="IPR012910">
    <property type="entry name" value="Plug_dom"/>
</dbReference>
<dbReference type="GO" id="GO:0009279">
    <property type="term" value="C:cell outer membrane"/>
    <property type="evidence" value="ECO:0007669"/>
    <property type="project" value="UniProtKB-SubCell"/>
</dbReference>
<evidence type="ECO:0000256" key="6">
    <source>
        <dbReference type="ARBA" id="ARBA00022729"/>
    </source>
</evidence>
<keyword evidence="8 11" id="KW-0472">Membrane</keyword>
<protein>
    <submittedName>
        <fullName evidence="16">TonB-dependent receptor</fullName>
    </submittedName>
</protein>
<dbReference type="InterPro" id="IPR000531">
    <property type="entry name" value="Beta-barrel_TonB"/>
</dbReference>
<keyword evidence="17" id="KW-1185">Reference proteome</keyword>
<keyword evidence="7 12" id="KW-0798">TonB box</keyword>
<dbReference type="Gene3D" id="2.170.130.10">
    <property type="entry name" value="TonB-dependent receptor, plug domain"/>
    <property type="match status" value="1"/>
</dbReference>
<sequence length="674" mass="75357">MMKFNQCTRSFFHKTAVRTGGLMFPVICLSAFSQAVWAEPTKSSDETSLETVQVTTATKTPRRLDEVPVQTTVVTRDDIEKTHAQNLAEALKYVPGVQLKPIHGKTGEGVWIQGFDPDRVLILVDGNPVSPSTGSTVDVTQVAIGDVERIEIIKGATSALYGTSAMGGVVNVITREPTANFRVSADVSGGNWGEQSEKDNPLAKKHGNFEVSTKQDKWYGQVIADLTESDGFKAPDTAGESTQGWNGHKNTVSGKFQYAFDNDLKVTLMPRYFDEDAATLEDVAVPGFGNRTEEYRDKTQVTNIATVVEQRLKNDWNWKIRAMWEGFDNDSNKASHRKTFTDHSEAAAQLDMPLGDSHLVTVGAEFQYDYMDVKNLSTGTQEVADETKESTSVFAQDSWFVTPNLEVLPGARFHNDSRDGSHLAPMLNAMYSRQDWLPGRVNIRAGVGNGYRTPNLKELYYLFDHSQLGYVVQGNKDLKPESSISYQLGLEWVFPDDGSLGVSLFHNDIDDLIAEALNPNKVGPNGAAVYEYQNIEKAMTEGVEVVFRKPLGSYFRLDASYNYLNARDVDTKKVLVERPEHEAKLGLDTYLWKVVTVTVKMNYESDQYLDEANDTVSPGYTTWDAIVNYDINQDWRLYGGVNNVTDVQRKFDGTDFRPEAGRYVYLGVRFQYED</sequence>
<dbReference type="InterPro" id="IPR037066">
    <property type="entry name" value="Plug_dom_sf"/>
</dbReference>
<dbReference type="InterPro" id="IPR039426">
    <property type="entry name" value="TonB-dep_rcpt-like"/>
</dbReference>